<dbReference type="InterPro" id="IPR011146">
    <property type="entry name" value="HIT-like"/>
</dbReference>
<dbReference type="PROSITE" id="PS51084">
    <property type="entry name" value="HIT_2"/>
    <property type="match status" value="1"/>
</dbReference>
<protein>
    <submittedName>
        <fullName evidence="3">HIT family protein</fullName>
        <ecNumber evidence="3">2.1.1.-</ecNumber>
    </submittedName>
</protein>
<feature type="domain" description="HIT" evidence="2">
    <location>
        <begin position="5"/>
        <end position="106"/>
    </location>
</feature>
<evidence type="ECO:0000259" key="2">
    <source>
        <dbReference type="PROSITE" id="PS51084"/>
    </source>
</evidence>
<keyword evidence="3" id="KW-0808">Transferase</keyword>
<dbReference type="InterPro" id="IPR036265">
    <property type="entry name" value="HIT-like_sf"/>
</dbReference>
<sequence>MAFSPDCPLCVSDHAPLLWQDDKLRIIRVDDPRHPGYVRVIWQRHVAEMTDIDPMDRLHLMRTVFQVERLQRALLRPDKINLASLGNQVPHLHWHLIPRWRGDPCFPDAIWAPPRHDAVQAAAWAEACSTLAPQVEHLHQILKTRGPAADVPVPDGAQDAPGA</sequence>
<gene>
    <name evidence="3" type="ORF">ACFO0J_00505</name>
</gene>
<evidence type="ECO:0000313" key="3">
    <source>
        <dbReference type="EMBL" id="MFC4296518.1"/>
    </source>
</evidence>
<dbReference type="Pfam" id="PF01230">
    <property type="entry name" value="HIT"/>
    <property type="match status" value="1"/>
</dbReference>
<proteinExistence type="predicted"/>
<name>A0ABV8RTK7_9BURK</name>
<dbReference type="EC" id="2.1.1.-" evidence="3"/>
<organism evidence="3 4">
    <name type="scientific">Castellaniella hirudinis</name>
    <dbReference type="NCBI Taxonomy" id="1144617"/>
    <lineage>
        <taxon>Bacteria</taxon>
        <taxon>Pseudomonadati</taxon>
        <taxon>Pseudomonadota</taxon>
        <taxon>Betaproteobacteria</taxon>
        <taxon>Burkholderiales</taxon>
        <taxon>Alcaligenaceae</taxon>
        <taxon>Castellaniella</taxon>
    </lineage>
</organism>
<dbReference type="RefSeq" id="WP_376811105.1">
    <property type="nucleotide sequence ID" value="NZ_JBHSDY010000001.1"/>
</dbReference>
<dbReference type="SUPFAM" id="SSF54197">
    <property type="entry name" value="HIT-like"/>
    <property type="match status" value="1"/>
</dbReference>
<reference evidence="4" key="1">
    <citation type="journal article" date="2019" name="Int. J. Syst. Evol. Microbiol.">
        <title>The Global Catalogue of Microorganisms (GCM) 10K type strain sequencing project: providing services to taxonomists for standard genome sequencing and annotation.</title>
        <authorList>
            <consortium name="The Broad Institute Genomics Platform"/>
            <consortium name="The Broad Institute Genome Sequencing Center for Infectious Disease"/>
            <person name="Wu L."/>
            <person name="Ma J."/>
        </authorList>
    </citation>
    <scope>NUCLEOTIDE SEQUENCE [LARGE SCALE GENOMIC DNA]</scope>
    <source>
        <strain evidence="4">CGMCC 1.19029</strain>
    </source>
</reference>
<comment type="caution">
    <text evidence="3">The sequence shown here is derived from an EMBL/GenBank/DDBJ whole genome shotgun (WGS) entry which is preliminary data.</text>
</comment>
<dbReference type="Gene3D" id="3.30.428.10">
    <property type="entry name" value="HIT-like"/>
    <property type="match status" value="1"/>
</dbReference>
<dbReference type="GO" id="GO:0008168">
    <property type="term" value="F:methyltransferase activity"/>
    <property type="evidence" value="ECO:0007669"/>
    <property type="project" value="UniProtKB-KW"/>
</dbReference>
<feature type="short sequence motif" description="Histidine triad motif" evidence="1">
    <location>
        <begin position="91"/>
        <end position="95"/>
    </location>
</feature>
<dbReference type="Proteomes" id="UP001595756">
    <property type="component" value="Unassembled WGS sequence"/>
</dbReference>
<dbReference type="EMBL" id="JBHSDY010000001">
    <property type="protein sequence ID" value="MFC4296518.1"/>
    <property type="molecule type" value="Genomic_DNA"/>
</dbReference>
<dbReference type="GO" id="GO:0032259">
    <property type="term" value="P:methylation"/>
    <property type="evidence" value="ECO:0007669"/>
    <property type="project" value="UniProtKB-KW"/>
</dbReference>
<keyword evidence="4" id="KW-1185">Reference proteome</keyword>
<keyword evidence="3" id="KW-0489">Methyltransferase</keyword>
<accession>A0ABV8RTK7</accession>
<evidence type="ECO:0000256" key="1">
    <source>
        <dbReference type="PROSITE-ProRule" id="PRU00464"/>
    </source>
</evidence>
<evidence type="ECO:0000313" key="4">
    <source>
        <dbReference type="Proteomes" id="UP001595756"/>
    </source>
</evidence>